<feature type="region of interest" description="Disordered" evidence="1">
    <location>
        <begin position="1066"/>
        <end position="1139"/>
    </location>
</feature>
<feature type="region of interest" description="Disordered" evidence="1">
    <location>
        <begin position="88"/>
        <end position="107"/>
    </location>
</feature>
<dbReference type="Proteomes" id="UP000030151">
    <property type="component" value="Unassembled WGS sequence"/>
</dbReference>
<evidence type="ECO:0000313" key="4">
    <source>
        <dbReference type="Proteomes" id="UP000030151"/>
    </source>
</evidence>
<feature type="compositionally biased region" description="Low complexity" evidence="1">
    <location>
        <begin position="47"/>
        <end position="61"/>
    </location>
</feature>
<dbReference type="InterPro" id="IPR050637">
    <property type="entry name" value="NLRP_innate_immun_reg"/>
</dbReference>
<dbReference type="SUPFAM" id="SSF52047">
    <property type="entry name" value="RNI-like"/>
    <property type="match status" value="1"/>
</dbReference>
<dbReference type="PANTHER" id="PTHR45690">
    <property type="entry name" value="NACHT, LRR AND PYD DOMAINS-CONTAINING PROTEIN 12"/>
    <property type="match status" value="1"/>
</dbReference>
<evidence type="ECO:0000313" key="3">
    <source>
        <dbReference type="EMBL" id="EXV04171.1"/>
    </source>
</evidence>
<dbReference type="PANTHER" id="PTHR45690:SF4">
    <property type="entry name" value="NACHT, LRR AND PYD DOMAINS-CONTAINING PROTEIN 10"/>
    <property type="match status" value="1"/>
</dbReference>
<dbReference type="GO" id="GO:0005737">
    <property type="term" value="C:cytoplasm"/>
    <property type="evidence" value="ECO:0007669"/>
    <property type="project" value="TreeGrafter"/>
</dbReference>
<comment type="caution">
    <text evidence="3">The sequence shown here is derived from an EMBL/GenBank/DDBJ whole genome shotgun (WGS) entry which is preliminary data.</text>
</comment>
<accession>A0A0A1V3G4</accession>
<proteinExistence type="predicted"/>
<dbReference type="eggNOG" id="ENOG502RSHR">
    <property type="taxonomic scope" value="Eukaryota"/>
</dbReference>
<dbReference type="InterPro" id="IPR057334">
    <property type="entry name" value="PH_2nd_LRR"/>
</dbReference>
<dbReference type="InterPro" id="IPR032675">
    <property type="entry name" value="LRR_dom_sf"/>
</dbReference>
<dbReference type="EMBL" id="JELW01000002">
    <property type="protein sequence ID" value="EXV04171.1"/>
    <property type="molecule type" value="Genomic_DNA"/>
</dbReference>
<dbReference type="Pfam" id="PF25353">
    <property type="entry name" value="PH_2nd_LRR"/>
    <property type="match status" value="1"/>
</dbReference>
<organism evidence="3 4">
    <name type="scientific">Metarhizium robertsii</name>
    <dbReference type="NCBI Taxonomy" id="568076"/>
    <lineage>
        <taxon>Eukaryota</taxon>
        <taxon>Fungi</taxon>
        <taxon>Dikarya</taxon>
        <taxon>Ascomycota</taxon>
        <taxon>Pezizomycotina</taxon>
        <taxon>Sordariomycetes</taxon>
        <taxon>Hypocreomycetidae</taxon>
        <taxon>Hypocreales</taxon>
        <taxon>Clavicipitaceae</taxon>
        <taxon>Metarhizium</taxon>
    </lineage>
</organism>
<dbReference type="AlphaFoldDB" id="A0A0A1V3G4"/>
<reference evidence="3 4" key="1">
    <citation type="submission" date="2014-02" db="EMBL/GenBank/DDBJ databases">
        <title>The genome sequence of the entomopathogenic fungus Metarhizium robertsii ARSEF 2575.</title>
        <authorList>
            <person name="Giuliano Garisto Donzelli B."/>
            <person name="Roe B.A."/>
            <person name="Macmil S.L."/>
            <person name="Krasnoff S.B."/>
            <person name="Gibson D.M."/>
        </authorList>
    </citation>
    <scope>NUCLEOTIDE SEQUENCE [LARGE SCALE GENOMIC DNA]</scope>
    <source>
        <strain evidence="3 4">ARSEF 2575</strain>
    </source>
</reference>
<dbReference type="HOGENOM" id="CLU_003789_1_0_1"/>
<sequence length="1202" mass="133200">MNVERWKRRSASVLSLNLPATNHYDAKPQSQSTESKAPRVLTRALRSLSSSSMDSITATSTRSNSIRKLQKTPSSGSSSMIDRLQKRVSKDSPITDRPGSPTEQLQPYSAMEVLQCGSLKTDVSLLKAKSEYLVLSDQVLVKFNNGDSARTAFPQLFGTSADGHNTSQCHHTTSKLSSGDVRLEISLRSVVAAFNDDSAGNRSGIEIWWFSPWPKLAYSKAHFYFSLPKERDLWLASIHRAIRAKLRKSSSSALISDNLRSRIDHIVRAAEGSADAGYQSIIFPVARRVFGGGMKGSATEEAPDNSDISSFFLIIGPCMCHFVEVLKADHATPPGDLRVKAISYGTVTLTRFKASVVSHEHRFVMCFRSPFGRETRIDLASSQYRRIIETLTKADRILKPMWPQHFQQVIFDIRGLPPPLQLTSGNDLGGLKRSLEAYCAAYQVQVPNWTIDWSPPPQPAFRLLPSNGRAYSPMQLLAVFRALRYNSFFKAISFRGVDLSSLVGKNDKSKYGDSLAYKSLNGVTISEEHHEILLQSPILEQEIHALLFASESIRSLDMSNVLGLGDKANRLSRYQYDLTSLSKTTSEILRPFLELWRRQLCICHSISLSGNPIALDDLDELADLLTLDQVHLRRIDLSECSLGDAGLSKLWVSLAGQADSLEWINTSNNQGVVRFEIIQSTLSGLRRLSKLEIAGNTRILSEESLFDELTMQTWQLQELDLSGIMLNDATVDALSNYLQTANSESVHTMRLNNCGLTGVQLARLFYAMGRARPVELYINGSRLDEGVDDLCMAIAEGYGPWCLFVQMVEFAMEANYIKLLKALTVNTSIECLSLAGTSTPDAASSAACQAIADFFAKNCTVRFLDISGFDARLDEGRLGREFSKALISLRTNESIEHLRVRSQMLNINIGDLAEAISENKTLHTLDCEGNDFNLSNYRHLVSSLDQNTTIRYFSAFSAEELNRATSKSVDTAVIGAPVRRPSVISRFKSDKTANGSSKPLVQRLKDEWDTAGSDLARILRRNQVLFDHENTAEPDESSSQEYHRNSITEVAFSTAFGGLPLKDLQSQRAKGSIRSSQDPQQAVSGDLAVRRHSRYGSIGSRELATRPVSMISSEMAASPSTEEDSNGSSGAPTPPEFESPIEQEFGLAAEIFASTIFDEQNYTYSDGNDADDGLQMKRYRRYMGDPTSRIDEEEGANDTELP</sequence>
<name>A0A0A1V3G4_9HYPO</name>
<feature type="compositionally biased region" description="Polar residues" evidence="1">
    <location>
        <begin position="1066"/>
        <end position="1083"/>
    </location>
</feature>
<feature type="region of interest" description="Disordered" evidence="1">
    <location>
        <begin position="1162"/>
        <end position="1202"/>
    </location>
</feature>
<dbReference type="OrthoDB" id="120976at2759"/>
<evidence type="ECO:0000259" key="2">
    <source>
        <dbReference type="Pfam" id="PF25353"/>
    </source>
</evidence>
<feature type="region of interest" description="Disordered" evidence="1">
    <location>
        <begin position="47"/>
        <end position="83"/>
    </location>
</feature>
<feature type="domain" description="LRR-containing protein second PH" evidence="2">
    <location>
        <begin position="266"/>
        <end position="405"/>
    </location>
</feature>
<gene>
    <name evidence="3" type="ORF">X797_001843</name>
</gene>
<evidence type="ECO:0000256" key="1">
    <source>
        <dbReference type="SAM" id="MobiDB-lite"/>
    </source>
</evidence>
<feature type="compositionally biased region" description="Polar residues" evidence="1">
    <location>
        <begin position="62"/>
        <end position="80"/>
    </location>
</feature>
<protein>
    <recommendedName>
        <fullName evidence="2">LRR-containing protein second PH domain-containing protein</fullName>
    </recommendedName>
</protein>
<feature type="compositionally biased region" description="Acidic residues" evidence="1">
    <location>
        <begin position="1191"/>
        <end position="1202"/>
    </location>
</feature>
<dbReference type="Gene3D" id="3.80.10.10">
    <property type="entry name" value="Ribonuclease Inhibitor"/>
    <property type="match status" value="1"/>
</dbReference>
<dbReference type="SMART" id="SM00368">
    <property type="entry name" value="LRR_RI"/>
    <property type="match status" value="4"/>
</dbReference>